<sequence length="84" mass="9515">MNTTTTTTVDGDLTTTVNNELTTVITVDDRFQIWNNRYLFSVASPVFRRHLLPPVNYRLQISEVFGSRSTIFDDCLSSIATLVN</sequence>
<reference evidence="1 2" key="1">
    <citation type="submission" date="2022-01" db="EMBL/GenBank/DDBJ databases">
        <authorList>
            <person name="Xiong W."/>
            <person name="Schranz E."/>
        </authorList>
    </citation>
    <scope>NUCLEOTIDE SEQUENCE [LARGE SCALE GENOMIC DNA]</scope>
</reference>
<dbReference type="AlphaFoldDB" id="A0AAU9MLT0"/>
<evidence type="ECO:0008006" key="3">
    <source>
        <dbReference type="Google" id="ProtNLM"/>
    </source>
</evidence>
<accession>A0AAU9MLT0</accession>
<comment type="caution">
    <text evidence="1">The sequence shown here is derived from an EMBL/GenBank/DDBJ whole genome shotgun (WGS) entry which is preliminary data.</text>
</comment>
<name>A0AAU9MLT0_9ASTR</name>
<proteinExistence type="predicted"/>
<evidence type="ECO:0000313" key="1">
    <source>
        <dbReference type="EMBL" id="CAH1421588.1"/>
    </source>
</evidence>
<dbReference type="EMBL" id="CAKMRJ010001112">
    <property type="protein sequence ID" value="CAH1421588.1"/>
    <property type="molecule type" value="Genomic_DNA"/>
</dbReference>
<evidence type="ECO:0000313" key="2">
    <source>
        <dbReference type="Proteomes" id="UP001157418"/>
    </source>
</evidence>
<protein>
    <recommendedName>
        <fullName evidence="3">BTB domain-containing protein</fullName>
    </recommendedName>
</protein>
<dbReference type="Proteomes" id="UP001157418">
    <property type="component" value="Unassembled WGS sequence"/>
</dbReference>
<organism evidence="1 2">
    <name type="scientific">Lactuca virosa</name>
    <dbReference type="NCBI Taxonomy" id="75947"/>
    <lineage>
        <taxon>Eukaryota</taxon>
        <taxon>Viridiplantae</taxon>
        <taxon>Streptophyta</taxon>
        <taxon>Embryophyta</taxon>
        <taxon>Tracheophyta</taxon>
        <taxon>Spermatophyta</taxon>
        <taxon>Magnoliopsida</taxon>
        <taxon>eudicotyledons</taxon>
        <taxon>Gunneridae</taxon>
        <taxon>Pentapetalae</taxon>
        <taxon>asterids</taxon>
        <taxon>campanulids</taxon>
        <taxon>Asterales</taxon>
        <taxon>Asteraceae</taxon>
        <taxon>Cichorioideae</taxon>
        <taxon>Cichorieae</taxon>
        <taxon>Lactucinae</taxon>
        <taxon>Lactuca</taxon>
    </lineage>
</organism>
<gene>
    <name evidence="1" type="ORF">LVIROSA_LOCUS8982</name>
</gene>
<keyword evidence="2" id="KW-1185">Reference proteome</keyword>